<gene>
    <name evidence="3" type="ORF">KGA66_09415</name>
</gene>
<dbReference type="InterPro" id="IPR003010">
    <property type="entry name" value="C-N_Hydrolase"/>
</dbReference>
<dbReference type="Proteomes" id="UP000677913">
    <property type="component" value="Unassembled WGS sequence"/>
</dbReference>
<evidence type="ECO:0000313" key="3">
    <source>
        <dbReference type="EMBL" id="MBS2963262.1"/>
    </source>
</evidence>
<dbReference type="PANTHER" id="PTHR23088">
    <property type="entry name" value="NITRILASE-RELATED"/>
    <property type="match status" value="1"/>
</dbReference>
<feature type="domain" description="CN hydrolase" evidence="2">
    <location>
        <begin position="1"/>
        <end position="247"/>
    </location>
</feature>
<dbReference type="SUPFAM" id="SSF56317">
    <property type="entry name" value="Carbon-nitrogen hydrolase"/>
    <property type="match status" value="1"/>
</dbReference>
<sequence length="265" mass="28986">MKAALIQFDVDLGRAPEKSRELAVAKVHEAAEDGADLVALPELWLHGAFDPEPWREGAEPLHGETAQVMREAAMDCGVVLHAGSIVERTPDGKLYNTSLVFDAEGELLAGYRKIHRFGFDQGEAAVMSPGEQLVSFDLLDLDDTVLTKIGLATCYDLRFPELYRGLLDAGVQTVLQVAAWPARRVEHWRTLSRARAIEDQVFVLACGAAGTQAGIEMAGHSLVIDPWGEIVAEGGEGEQIVYAEIDPGLVERTRESFPVLKDRRL</sequence>
<dbReference type="EMBL" id="JAGSXH010000023">
    <property type="protein sequence ID" value="MBS2963262.1"/>
    <property type="molecule type" value="Genomic_DNA"/>
</dbReference>
<keyword evidence="4" id="KW-1185">Reference proteome</keyword>
<dbReference type="Gene3D" id="3.60.110.10">
    <property type="entry name" value="Carbon-nitrogen hydrolase"/>
    <property type="match status" value="1"/>
</dbReference>
<dbReference type="InterPro" id="IPR036526">
    <property type="entry name" value="C-N_Hydrolase_sf"/>
</dbReference>
<protein>
    <submittedName>
        <fullName evidence="3">Carbon-nitrogen family hydrolase</fullName>
    </submittedName>
</protein>
<dbReference type="CDD" id="cd07583">
    <property type="entry name" value="nitrilase_5"/>
    <property type="match status" value="1"/>
</dbReference>
<dbReference type="GO" id="GO:0016787">
    <property type="term" value="F:hydrolase activity"/>
    <property type="evidence" value="ECO:0007669"/>
    <property type="project" value="UniProtKB-KW"/>
</dbReference>
<dbReference type="PANTHER" id="PTHR23088:SF27">
    <property type="entry name" value="DEAMINATED GLUTATHIONE AMIDASE"/>
    <property type="match status" value="1"/>
</dbReference>
<accession>A0A8J8BAS2</accession>
<dbReference type="PROSITE" id="PS50263">
    <property type="entry name" value="CN_HYDROLASE"/>
    <property type="match status" value="1"/>
</dbReference>
<comment type="caution">
    <text evidence="3">The sequence shown here is derived from an EMBL/GenBank/DDBJ whole genome shotgun (WGS) entry which is preliminary data.</text>
</comment>
<evidence type="ECO:0000259" key="2">
    <source>
        <dbReference type="PROSITE" id="PS50263"/>
    </source>
</evidence>
<reference evidence="3" key="1">
    <citation type="submission" date="2021-04" db="EMBL/GenBank/DDBJ databases">
        <title>Genome based classification of Actinospica acidithermotolerans sp. nov., an actinobacterium isolated from an Indonesian hot spring.</title>
        <authorList>
            <person name="Kusuma A.B."/>
            <person name="Putra K.E."/>
            <person name="Nafisah S."/>
            <person name="Loh J."/>
            <person name="Nouioui I."/>
            <person name="Goodfellow M."/>
        </authorList>
    </citation>
    <scope>NUCLEOTIDE SEQUENCE</scope>
    <source>
        <strain evidence="3">DSM 45618</strain>
    </source>
</reference>
<dbReference type="AlphaFoldDB" id="A0A8J8BAS2"/>
<dbReference type="InterPro" id="IPR001110">
    <property type="entry name" value="UPF0012_CS"/>
</dbReference>
<dbReference type="RefSeq" id="WP_211466790.1">
    <property type="nucleotide sequence ID" value="NZ_JAGSXH010000023.1"/>
</dbReference>
<dbReference type="Pfam" id="PF00795">
    <property type="entry name" value="CN_hydrolase"/>
    <property type="match status" value="1"/>
</dbReference>
<keyword evidence="3" id="KW-0378">Hydrolase</keyword>
<evidence type="ECO:0000313" key="4">
    <source>
        <dbReference type="Proteomes" id="UP000677913"/>
    </source>
</evidence>
<comment type="similarity">
    <text evidence="1">Belongs to the carbon-nitrogen hydrolase superfamily. NIT1/NIT2 family.</text>
</comment>
<evidence type="ECO:0000256" key="1">
    <source>
        <dbReference type="ARBA" id="ARBA00010613"/>
    </source>
</evidence>
<dbReference type="PROSITE" id="PS01227">
    <property type="entry name" value="UPF0012"/>
    <property type="match status" value="1"/>
</dbReference>
<organism evidence="3 4">
    <name type="scientific">Actinocrinis puniceicyclus</name>
    <dbReference type="NCBI Taxonomy" id="977794"/>
    <lineage>
        <taxon>Bacteria</taxon>
        <taxon>Bacillati</taxon>
        <taxon>Actinomycetota</taxon>
        <taxon>Actinomycetes</taxon>
        <taxon>Catenulisporales</taxon>
        <taxon>Actinospicaceae</taxon>
        <taxon>Actinocrinis</taxon>
    </lineage>
</organism>
<proteinExistence type="inferred from homology"/>
<name>A0A8J8BAS2_9ACTN</name>